<dbReference type="NCBIfam" id="TIGR00696">
    <property type="entry name" value="wecG_tagA_cpsF"/>
    <property type="match status" value="1"/>
</dbReference>
<organism evidence="4 5">
    <name type="scientific">Sphingomonas prati</name>
    <dbReference type="NCBI Taxonomy" id="1843237"/>
    <lineage>
        <taxon>Bacteria</taxon>
        <taxon>Pseudomonadati</taxon>
        <taxon>Pseudomonadota</taxon>
        <taxon>Alphaproteobacteria</taxon>
        <taxon>Sphingomonadales</taxon>
        <taxon>Sphingomonadaceae</taxon>
        <taxon>Sphingomonas</taxon>
    </lineage>
</organism>
<dbReference type="InterPro" id="IPR004629">
    <property type="entry name" value="WecG_TagA_CpsF"/>
</dbReference>
<feature type="transmembrane region" description="Helical" evidence="3">
    <location>
        <begin position="215"/>
        <end position="236"/>
    </location>
</feature>
<gene>
    <name evidence="4" type="ORF">FHS99_002201</name>
</gene>
<comment type="caution">
    <text evidence="4">The sequence shown here is derived from an EMBL/GenBank/DDBJ whole genome shotgun (WGS) entry which is preliminary data.</text>
</comment>
<dbReference type="RefSeq" id="WP_229673948.1">
    <property type="nucleotide sequence ID" value="NZ_BMJP01000003.1"/>
</dbReference>
<accession>A0A7W9BTA2</accession>
<name>A0A7W9BTA2_9SPHN</name>
<evidence type="ECO:0000256" key="2">
    <source>
        <dbReference type="ARBA" id="ARBA00022679"/>
    </source>
</evidence>
<dbReference type="AlphaFoldDB" id="A0A7W9BTA2"/>
<evidence type="ECO:0000256" key="3">
    <source>
        <dbReference type="SAM" id="Phobius"/>
    </source>
</evidence>
<evidence type="ECO:0000313" key="5">
    <source>
        <dbReference type="Proteomes" id="UP000546701"/>
    </source>
</evidence>
<dbReference type="EMBL" id="JACIJR010000005">
    <property type="protein sequence ID" value="MBB5729705.1"/>
    <property type="molecule type" value="Genomic_DNA"/>
</dbReference>
<proteinExistence type="predicted"/>
<dbReference type="Pfam" id="PF03808">
    <property type="entry name" value="Glyco_tran_WecG"/>
    <property type="match status" value="1"/>
</dbReference>
<keyword evidence="3" id="KW-0472">Membrane</keyword>
<reference evidence="4 5" key="1">
    <citation type="submission" date="2020-08" db="EMBL/GenBank/DDBJ databases">
        <title>Genomic Encyclopedia of Type Strains, Phase IV (KMG-IV): sequencing the most valuable type-strain genomes for metagenomic binning, comparative biology and taxonomic classification.</title>
        <authorList>
            <person name="Goeker M."/>
        </authorList>
    </citation>
    <scope>NUCLEOTIDE SEQUENCE [LARGE SCALE GENOMIC DNA]</scope>
    <source>
        <strain evidence="4 5">DSM 103336</strain>
    </source>
</reference>
<keyword evidence="1" id="KW-0328">Glycosyltransferase</keyword>
<keyword evidence="5" id="KW-1185">Reference proteome</keyword>
<sequence>MLQRLETIDADLLDREPSPAPFAMPTSPSPVLPPPVRAVPALGSTANFMDFRFQLGTQDGIMGQIAARAPDAPFAYVVTPNVDHVVRIQHLRSDLWPAYRHAWMTLCDSRILARLAARTGLRLPVMPGSDLTSALFNTVIAPDDRIAILGGDAATVDDLCARYGLTNVFHHVPSMGFIESPADAARAVDFLVATRARYSFLAVGSPQQEMIAYRVAKLGLAIGIGFCVGASLDFLTGRQRRAPRAMQKVALEWLFRLLSNPRRLWRRYLVDGPLILHVYRSWRRRSRALR</sequence>
<dbReference type="PANTHER" id="PTHR34136:SF1">
    <property type="entry name" value="UDP-N-ACETYL-D-MANNOSAMINURONIC ACID TRANSFERASE"/>
    <property type="match status" value="1"/>
</dbReference>
<keyword evidence="3" id="KW-1133">Transmembrane helix</keyword>
<evidence type="ECO:0000313" key="4">
    <source>
        <dbReference type="EMBL" id="MBB5729705.1"/>
    </source>
</evidence>
<keyword evidence="2" id="KW-0808">Transferase</keyword>
<keyword evidence="3" id="KW-0812">Transmembrane</keyword>
<evidence type="ECO:0000256" key="1">
    <source>
        <dbReference type="ARBA" id="ARBA00022676"/>
    </source>
</evidence>
<dbReference type="CDD" id="cd06533">
    <property type="entry name" value="Glyco_transf_WecG_TagA"/>
    <property type="match status" value="1"/>
</dbReference>
<dbReference type="Proteomes" id="UP000546701">
    <property type="component" value="Unassembled WGS sequence"/>
</dbReference>
<dbReference type="GO" id="GO:0016758">
    <property type="term" value="F:hexosyltransferase activity"/>
    <property type="evidence" value="ECO:0007669"/>
    <property type="project" value="TreeGrafter"/>
</dbReference>
<protein>
    <submittedName>
        <fullName evidence="4">Exopolysaccharide biosynthesis WecB/TagA/CpsF family protein</fullName>
    </submittedName>
</protein>
<dbReference type="PANTHER" id="PTHR34136">
    <property type="match status" value="1"/>
</dbReference>